<comment type="catalytic activity">
    <reaction evidence="1">
        <text>ATP + protein L-histidine = ADP + protein N-phospho-L-histidine.</text>
        <dbReference type="EC" id="2.7.13.3"/>
    </reaction>
</comment>
<dbReference type="Pfam" id="PF02518">
    <property type="entry name" value="HATPase_c"/>
    <property type="match status" value="1"/>
</dbReference>
<evidence type="ECO:0000259" key="11">
    <source>
        <dbReference type="PROSITE" id="PS50109"/>
    </source>
</evidence>
<dbReference type="OrthoDB" id="9801651at2"/>
<evidence type="ECO:0000313" key="14">
    <source>
        <dbReference type="EMBL" id="NBG96287.1"/>
    </source>
</evidence>
<feature type="domain" description="PAC" evidence="13">
    <location>
        <begin position="187"/>
        <end position="239"/>
    </location>
</feature>
<dbReference type="SUPFAM" id="SSF47384">
    <property type="entry name" value="Homodimeric domain of signal transducing histidine kinase"/>
    <property type="match status" value="1"/>
</dbReference>
<sequence>MVENAADMISVIDENGRVIYSNPVGKHLFEVFSGAVDRLGPELFHPDDYPLVATEFGQLVEHGGRRQLTDHRMRTVSGNWIWVQTHAINMLDDPNVNGVVMVTRDIIAQKRREEEIQRAEKAVNFGHWRWDKYEPGPYWSDGMFSMVGLRREDMPTDMRWTLDLMSPDDSETVFTEVMEALVSGASFNRIVSMRHSDGTYRRTMLMGHVERDGSGDAVSIVGICQDVTELESANEAVRQSEQEFRLLAEHSTDAIARFTKDGRIAYISPSIERILGHKPENCTGLMAAEFLHPDDLVPVTAAVEAMRFDRQMRRTSFRMKRTDGHYVWLEAALGPLFDAHDNFEGFVSCTRDITEQKRREQELMAARERAEQASMTKSRFLANMSHELRTPLNAILGFSEMMTRQVFGPLGAQQYDEYAGHIHESGSHLLSLIGDILDMSKIEAGKYDLTVEDVPLAPILRKAGRMVETRVAEGEIELLIDADDVDGMAVYADERALIQVMLNVLSNAVKFTPAGGRITVAAAPSDAGAITISVTDTGVGIEEKDLERVLHPFEQVVKHAELASQGTGLGLPLVKALVELQDGRFDISSQPGAGTTVAITLPAAVAARVPAAPDVRQQA</sequence>
<keyword evidence="7" id="KW-0418">Kinase</keyword>
<dbReference type="Gene3D" id="1.10.287.130">
    <property type="match status" value="1"/>
</dbReference>
<dbReference type="NCBIfam" id="TIGR00229">
    <property type="entry name" value="sensory_box"/>
    <property type="match status" value="2"/>
</dbReference>
<name>A0A845QCW6_9HYPH</name>
<dbReference type="Gene3D" id="3.30.565.10">
    <property type="entry name" value="Histidine kinase-like ATPase, C-terminal domain"/>
    <property type="match status" value="1"/>
</dbReference>
<keyword evidence="9" id="KW-0902">Two-component regulatory system</keyword>
<dbReference type="InterPro" id="IPR013767">
    <property type="entry name" value="PAS_fold"/>
</dbReference>
<keyword evidence="4" id="KW-0597">Phosphoprotein</keyword>
<dbReference type="InterPro" id="IPR003661">
    <property type="entry name" value="HisK_dim/P_dom"/>
</dbReference>
<dbReference type="Pfam" id="PF08447">
    <property type="entry name" value="PAS_3"/>
    <property type="match status" value="1"/>
</dbReference>
<dbReference type="PANTHER" id="PTHR43047">
    <property type="entry name" value="TWO-COMPONENT HISTIDINE PROTEIN KINASE"/>
    <property type="match status" value="1"/>
</dbReference>
<dbReference type="InterPro" id="IPR036890">
    <property type="entry name" value="HATPase_C_sf"/>
</dbReference>
<dbReference type="PANTHER" id="PTHR43047:SF63">
    <property type="entry name" value="HISTIDINE KINASE"/>
    <property type="match status" value="1"/>
</dbReference>
<organism evidence="14 15">
    <name type="scientific">Pyruvatibacter mobilis</name>
    <dbReference type="NCBI Taxonomy" id="1712261"/>
    <lineage>
        <taxon>Bacteria</taxon>
        <taxon>Pseudomonadati</taxon>
        <taxon>Pseudomonadota</taxon>
        <taxon>Alphaproteobacteria</taxon>
        <taxon>Hyphomicrobiales</taxon>
        <taxon>Parvibaculaceae</taxon>
        <taxon>Pyruvatibacter</taxon>
    </lineage>
</organism>
<dbReference type="CDD" id="cd00130">
    <property type="entry name" value="PAS"/>
    <property type="match status" value="3"/>
</dbReference>
<comment type="subcellular location">
    <subcellularLocation>
        <location evidence="2">Membrane</location>
    </subcellularLocation>
</comment>
<feature type="domain" description="PAS" evidence="12">
    <location>
        <begin position="138"/>
        <end position="184"/>
    </location>
</feature>
<comment type="caution">
    <text evidence="14">The sequence shown here is derived from an EMBL/GenBank/DDBJ whole genome shotgun (WGS) entry which is preliminary data.</text>
</comment>
<dbReference type="AlphaFoldDB" id="A0A845QCW6"/>
<dbReference type="InterPro" id="IPR013656">
    <property type="entry name" value="PAS_4"/>
</dbReference>
<accession>A0A845QCW6</accession>
<evidence type="ECO:0000256" key="7">
    <source>
        <dbReference type="ARBA" id="ARBA00022777"/>
    </source>
</evidence>
<evidence type="ECO:0000256" key="10">
    <source>
        <dbReference type="ARBA" id="ARBA00023136"/>
    </source>
</evidence>
<dbReference type="SMART" id="SM00086">
    <property type="entry name" value="PAC"/>
    <property type="match status" value="3"/>
</dbReference>
<dbReference type="SUPFAM" id="SSF55874">
    <property type="entry name" value="ATPase domain of HSP90 chaperone/DNA topoisomerase II/histidine kinase"/>
    <property type="match status" value="1"/>
</dbReference>
<evidence type="ECO:0000259" key="13">
    <source>
        <dbReference type="PROSITE" id="PS50113"/>
    </source>
</evidence>
<feature type="domain" description="PAS" evidence="12">
    <location>
        <begin position="1"/>
        <end position="63"/>
    </location>
</feature>
<dbReference type="InterPro" id="IPR035965">
    <property type="entry name" value="PAS-like_dom_sf"/>
</dbReference>
<dbReference type="Pfam" id="PF08448">
    <property type="entry name" value="PAS_4"/>
    <property type="match status" value="1"/>
</dbReference>
<dbReference type="InterPro" id="IPR036097">
    <property type="entry name" value="HisK_dim/P_sf"/>
</dbReference>
<reference evidence="14 15" key="1">
    <citation type="journal article" date="2016" name="Int. J. Syst. Evol. Microbiol.">
        <title>Pyruvatibacter mobilis gen. nov., sp. nov., a marine bacterium from the culture broth of Picochlorum sp. 122.</title>
        <authorList>
            <person name="Wang G."/>
            <person name="Tang M."/>
            <person name="Wu H."/>
            <person name="Dai S."/>
            <person name="Li T."/>
            <person name="Chen C."/>
            <person name="He H."/>
            <person name="Fan J."/>
            <person name="Xiang W."/>
            <person name="Li X."/>
        </authorList>
    </citation>
    <scope>NUCLEOTIDE SEQUENCE [LARGE SCALE GENOMIC DNA]</scope>
    <source>
        <strain evidence="14 15">GYP-11</strain>
    </source>
</reference>
<feature type="domain" description="PAC" evidence="13">
    <location>
        <begin position="67"/>
        <end position="118"/>
    </location>
</feature>
<dbReference type="InterPro" id="IPR004358">
    <property type="entry name" value="Sig_transdc_His_kin-like_C"/>
</dbReference>
<dbReference type="InterPro" id="IPR000700">
    <property type="entry name" value="PAS-assoc_C"/>
</dbReference>
<dbReference type="SMART" id="SM00388">
    <property type="entry name" value="HisKA"/>
    <property type="match status" value="1"/>
</dbReference>
<dbReference type="PROSITE" id="PS50109">
    <property type="entry name" value="HIS_KIN"/>
    <property type="match status" value="1"/>
</dbReference>
<dbReference type="InterPro" id="IPR000014">
    <property type="entry name" value="PAS"/>
</dbReference>
<feature type="domain" description="PAC" evidence="13">
    <location>
        <begin position="313"/>
        <end position="365"/>
    </location>
</feature>
<dbReference type="PROSITE" id="PS50113">
    <property type="entry name" value="PAC"/>
    <property type="match status" value="3"/>
</dbReference>
<dbReference type="GO" id="GO:0006355">
    <property type="term" value="P:regulation of DNA-templated transcription"/>
    <property type="evidence" value="ECO:0007669"/>
    <property type="project" value="InterPro"/>
</dbReference>
<keyword evidence="15" id="KW-1185">Reference proteome</keyword>
<dbReference type="InterPro" id="IPR005467">
    <property type="entry name" value="His_kinase_dom"/>
</dbReference>
<evidence type="ECO:0000256" key="3">
    <source>
        <dbReference type="ARBA" id="ARBA00012438"/>
    </source>
</evidence>
<evidence type="ECO:0000256" key="6">
    <source>
        <dbReference type="ARBA" id="ARBA00022741"/>
    </source>
</evidence>
<evidence type="ECO:0000256" key="8">
    <source>
        <dbReference type="ARBA" id="ARBA00022840"/>
    </source>
</evidence>
<dbReference type="GO" id="GO:0005524">
    <property type="term" value="F:ATP binding"/>
    <property type="evidence" value="ECO:0007669"/>
    <property type="project" value="UniProtKB-KW"/>
</dbReference>
<dbReference type="CDD" id="cd00082">
    <property type="entry name" value="HisKA"/>
    <property type="match status" value="1"/>
</dbReference>
<dbReference type="InterPro" id="IPR001610">
    <property type="entry name" value="PAC"/>
</dbReference>
<dbReference type="SUPFAM" id="SSF55785">
    <property type="entry name" value="PYP-like sensor domain (PAS domain)"/>
    <property type="match status" value="3"/>
</dbReference>
<keyword evidence="8" id="KW-0067">ATP-binding</keyword>
<dbReference type="SMART" id="SM00387">
    <property type="entry name" value="HATPase_c"/>
    <property type="match status" value="1"/>
</dbReference>
<keyword evidence="5" id="KW-0808">Transferase</keyword>
<dbReference type="EMBL" id="WXYQ01000007">
    <property type="protein sequence ID" value="NBG96287.1"/>
    <property type="molecule type" value="Genomic_DNA"/>
</dbReference>
<evidence type="ECO:0000313" key="15">
    <source>
        <dbReference type="Proteomes" id="UP000470384"/>
    </source>
</evidence>
<feature type="domain" description="PAS" evidence="12">
    <location>
        <begin position="240"/>
        <end position="295"/>
    </location>
</feature>
<dbReference type="GO" id="GO:0000155">
    <property type="term" value="F:phosphorelay sensor kinase activity"/>
    <property type="evidence" value="ECO:0007669"/>
    <property type="project" value="InterPro"/>
</dbReference>
<dbReference type="FunFam" id="1.10.287.130:FF:000038">
    <property type="entry name" value="Sensory transduction histidine kinase"/>
    <property type="match status" value="1"/>
</dbReference>
<evidence type="ECO:0000256" key="2">
    <source>
        <dbReference type="ARBA" id="ARBA00004370"/>
    </source>
</evidence>
<dbReference type="GO" id="GO:0009927">
    <property type="term" value="F:histidine phosphotransfer kinase activity"/>
    <property type="evidence" value="ECO:0007669"/>
    <property type="project" value="TreeGrafter"/>
</dbReference>
<dbReference type="InterPro" id="IPR003594">
    <property type="entry name" value="HATPase_dom"/>
</dbReference>
<dbReference type="Pfam" id="PF00512">
    <property type="entry name" value="HisKA"/>
    <property type="match status" value="1"/>
</dbReference>
<feature type="domain" description="Histidine kinase" evidence="11">
    <location>
        <begin position="383"/>
        <end position="605"/>
    </location>
</feature>
<dbReference type="InterPro" id="IPR013655">
    <property type="entry name" value="PAS_fold_3"/>
</dbReference>
<keyword evidence="10" id="KW-0472">Membrane</keyword>
<evidence type="ECO:0000259" key="12">
    <source>
        <dbReference type="PROSITE" id="PS50112"/>
    </source>
</evidence>
<evidence type="ECO:0000256" key="5">
    <source>
        <dbReference type="ARBA" id="ARBA00022679"/>
    </source>
</evidence>
<evidence type="ECO:0000256" key="1">
    <source>
        <dbReference type="ARBA" id="ARBA00000085"/>
    </source>
</evidence>
<gene>
    <name evidence="14" type="ORF">GTQ45_11135</name>
</gene>
<evidence type="ECO:0000256" key="9">
    <source>
        <dbReference type="ARBA" id="ARBA00023012"/>
    </source>
</evidence>
<proteinExistence type="predicted"/>
<dbReference type="EC" id="2.7.13.3" evidence="3"/>
<dbReference type="Proteomes" id="UP000470384">
    <property type="component" value="Unassembled WGS sequence"/>
</dbReference>
<dbReference type="PRINTS" id="PR00344">
    <property type="entry name" value="BCTRLSENSOR"/>
</dbReference>
<dbReference type="PROSITE" id="PS50112">
    <property type="entry name" value="PAS"/>
    <property type="match status" value="3"/>
</dbReference>
<evidence type="ECO:0000256" key="4">
    <source>
        <dbReference type="ARBA" id="ARBA00022553"/>
    </source>
</evidence>
<dbReference type="Pfam" id="PF00989">
    <property type="entry name" value="PAS"/>
    <property type="match status" value="1"/>
</dbReference>
<keyword evidence="6" id="KW-0547">Nucleotide-binding</keyword>
<protein>
    <recommendedName>
        <fullName evidence="3">histidine kinase</fullName>
        <ecNumber evidence="3">2.7.13.3</ecNumber>
    </recommendedName>
</protein>
<dbReference type="SMART" id="SM00091">
    <property type="entry name" value="PAS"/>
    <property type="match status" value="3"/>
</dbReference>
<dbReference type="Gene3D" id="3.30.450.20">
    <property type="entry name" value="PAS domain"/>
    <property type="match status" value="3"/>
</dbReference>
<dbReference type="GO" id="GO:0005886">
    <property type="term" value="C:plasma membrane"/>
    <property type="evidence" value="ECO:0007669"/>
    <property type="project" value="TreeGrafter"/>
</dbReference>